<sequence length="349" mass="34171">MREIGRTVTEWLDAGHRVAVARVVDVHGFGAVPVGEVLAVRDDGARVGELLHGVADPVISGAVPAALSGEPSVVRAPVSESDAVAAGLACAGSARVLVHAAAEPSVWAALAAGTPVALVTSLTSGESAVVPSPGPGRSGSPGSAGPGSRSSGLSEPSGSPGGGGFVGGAEGVSAAVGEAARLLATGATSRAVVDDVLVDAWVPTPTVVTVGGGVLASALAAQASLLGWSARDVSSVADAVAAVSAFGPADVLVLLNHDPAMDEVLRIGLAHGRGFLGALGSRRTQAARRERLRAAGVPDEDLARIHGPVGLDLGARSPAETAVSIVAEVLATRSGRAGTALRATDVAIH</sequence>
<dbReference type="Gene3D" id="3.40.50.720">
    <property type="entry name" value="NAD(P)-binding Rossmann-like Domain"/>
    <property type="match status" value="1"/>
</dbReference>
<accession>A0ABP6SYF9</accession>
<evidence type="ECO:0000259" key="3">
    <source>
        <dbReference type="Pfam" id="PF13478"/>
    </source>
</evidence>
<dbReference type="RefSeq" id="WP_345728879.1">
    <property type="nucleotide sequence ID" value="NZ_BAAAYN010000019.1"/>
</dbReference>
<feature type="domain" description="XdhC Rossmann" evidence="3">
    <location>
        <begin position="208"/>
        <end position="329"/>
    </location>
</feature>
<gene>
    <name evidence="4" type="ORF">GCM10020369_31860</name>
</gene>
<evidence type="ECO:0008006" key="6">
    <source>
        <dbReference type="Google" id="ProtNLM"/>
    </source>
</evidence>
<evidence type="ECO:0000259" key="2">
    <source>
        <dbReference type="Pfam" id="PF02625"/>
    </source>
</evidence>
<dbReference type="PANTHER" id="PTHR30388:SF4">
    <property type="entry name" value="MOLYBDENUM COFACTOR INSERTION CHAPERONE PAOD"/>
    <property type="match status" value="1"/>
</dbReference>
<dbReference type="InterPro" id="IPR027051">
    <property type="entry name" value="XdhC_Rossmann_dom"/>
</dbReference>
<name>A0ABP6SYF9_9ACTN</name>
<feature type="compositionally biased region" description="Low complexity" evidence="1">
    <location>
        <begin position="146"/>
        <end position="158"/>
    </location>
</feature>
<dbReference type="InterPro" id="IPR003777">
    <property type="entry name" value="XdhC_CoxI"/>
</dbReference>
<feature type="compositionally biased region" description="Gly residues" evidence="1">
    <location>
        <begin position="136"/>
        <end position="145"/>
    </location>
</feature>
<evidence type="ECO:0000313" key="4">
    <source>
        <dbReference type="EMBL" id="GAA3387853.1"/>
    </source>
</evidence>
<reference evidence="5" key="1">
    <citation type="journal article" date="2019" name="Int. J. Syst. Evol. Microbiol.">
        <title>The Global Catalogue of Microorganisms (GCM) 10K type strain sequencing project: providing services to taxonomists for standard genome sequencing and annotation.</title>
        <authorList>
            <consortium name="The Broad Institute Genomics Platform"/>
            <consortium name="The Broad Institute Genome Sequencing Center for Infectious Disease"/>
            <person name="Wu L."/>
            <person name="Ma J."/>
        </authorList>
    </citation>
    <scope>NUCLEOTIDE SEQUENCE [LARGE SCALE GENOMIC DNA]</scope>
    <source>
        <strain evidence="5">JCM 9458</strain>
    </source>
</reference>
<feature type="region of interest" description="Disordered" evidence="1">
    <location>
        <begin position="127"/>
        <end position="165"/>
    </location>
</feature>
<organism evidence="4 5">
    <name type="scientific">Cryptosporangium minutisporangium</name>
    <dbReference type="NCBI Taxonomy" id="113569"/>
    <lineage>
        <taxon>Bacteria</taxon>
        <taxon>Bacillati</taxon>
        <taxon>Actinomycetota</taxon>
        <taxon>Actinomycetes</taxon>
        <taxon>Cryptosporangiales</taxon>
        <taxon>Cryptosporangiaceae</taxon>
        <taxon>Cryptosporangium</taxon>
    </lineage>
</organism>
<dbReference type="Pfam" id="PF13478">
    <property type="entry name" value="XdhC_C"/>
    <property type="match status" value="1"/>
</dbReference>
<dbReference type="Proteomes" id="UP001501676">
    <property type="component" value="Unassembled WGS sequence"/>
</dbReference>
<evidence type="ECO:0000313" key="5">
    <source>
        <dbReference type="Proteomes" id="UP001501676"/>
    </source>
</evidence>
<dbReference type="EMBL" id="BAAAYN010000019">
    <property type="protein sequence ID" value="GAA3387853.1"/>
    <property type="molecule type" value="Genomic_DNA"/>
</dbReference>
<feature type="domain" description="XdhC- CoxI" evidence="2">
    <location>
        <begin position="11"/>
        <end position="75"/>
    </location>
</feature>
<dbReference type="Pfam" id="PF02625">
    <property type="entry name" value="XdhC_CoxI"/>
    <property type="match status" value="1"/>
</dbReference>
<protein>
    <recommendedName>
        <fullName evidence="6">XdhC Rossmann domain-containing protein</fullName>
    </recommendedName>
</protein>
<proteinExistence type="predicted"/>
<dbReference type="PANTHER" id="PTHR30388">
    <property type="entry name" value="ALDEHYDE OXIDOREDUCTASE MOLYBDENUM COFACTOR ASSEMBLY PROTEIN"/>
    <property type="match status" value="1"/>
</dbReference>
<evidence type="ECO:0000256" key="1">
    <source>
        <dbReference type="SAM" id="MobiDB-lite"/>
    </source>
</evidence>
<keyword evidence="5" id="KW-1185">Reference proteome</keyword>
<comment type="caution">
    <text evidence="4">The sequence shown here is derived from an EMBL/GenBank/DDBJ whole genome shotgun (WGS) entry which is preliminary data.</text>
</comment>
<dbReference type="InterPro" id="IPR052698">
    <property type="entry name" value="MoCofactor_Util/Proc"/>
</dbReference>